<reference evidence="2" key="1">
    <citation type="submission" date="2022-12" db="EMBL/GenBank/DDBJ databases">
        <authorList>
            <person name="Petersen C."/>
        </authorList>
    </citation>
    <scope>NUCLEOTIDE SEQUENCE</scope>
    <source>
        <strain evidence="2">IBT 29495</strain>
    </source>
</reference>
<evidence type="ECO:0000313" key="3">
    <source>
        <dbReference type="Proteomes" id="UP001149954"/>
    </source>
</evidence>
<gene>
    <name evidence="2" type="ORF">N7463_009436</name>
</gene>
<protein>
    <submittedName>
        <fullName evidence="2">Uncharacterized protein</fullName>
    </submittedName>
</protein>
<dbReference type="EMBL" id="JAPWDS010000005">
    <property type="protein sequence ID" value="KAJ5497449.1"/>
    <property type="molecule type" value="Genomic_DNA"/>
</dbReference>
<sequence>MRHLCFGEIGKTKKGCASSVNRTRASSMATTNSTTRPMMQEETGDQIADWLLISAGPQFDI</sequence>
<dbReference type="Proteomes" id="UP001149954">
    <property type="component" value="Unassembled WGS sequence"/>
</dbReference>
<dbReference type="AlphaFoldDB" id="A0A9W9XS99"/>
<comment type="caution">
    <text evidence="2">The sequence shown here is derived from an EMBL/GenBank/DDBJ whole genome shotgun (WGS) entry which is preliminary data.</text>
</comment>
<organism evidence="2 3">
    <name type="scientific">Penicillium fimorum</name>
    <dbReference type="NCBI Taxonomy" id="1882269"/>
    <lineage>
        <taxon>Eukaryota</taxon>
        <taxon>Fungi</taxon>
        <taxon>Dikarya</taxon>
        <taxon>Ascomycota</taxon>
        <taxon>Pezizomycotina</taxon>
        <taxon>Eurotiomycetes</taxon>
        <taxon>Eurotiomycetidae</taxon>
        <taxon>Eurotiales</taxon>
        <taxon>Aspergillaceae</taxon>
        <taxon>Penicillium</taxon>
    </lineage>
</organism>
<proteinExistence type="predicted"/>
<accession>A0A9W9XS99</accession>
<evidence type="ECO:0000313" key="2">
    <source>
        <dbReference type="EMBL" id="KAJ5497449.1"/>
    </source>
</evidence>
<dbReference type="OrthoDB" id="4368019at2759"/>
<feature type="region of interest" description="Disordered" evidence="1">
    <location>
        <begin position="18"/>
        <end position="37"/>
    </location>
</feature>
<keyword evidence="3" id="KW-1185">Reference proteome</keyword>
<evidence type="ECO:0000256" key="1">
    <source>
        <dbReference type="SAM" id="MobiDB-lite"/>
    </source>
</evidence>
<name>A0A9W9XS99_9EURO</name>
<reference evidence="2" key="2">
    <citation type="journal article" date="2023" name="IMA Fungus">
        <title>Comparative genomic study of the Penicillium genus elucidates a diverse pangenome and 15 lateral gene transfer events.</title>
        <authorList>
            <person name="Petersen C."/>
            <person name="Sorensen T."/>
            <person name="Nielsen M.R."/>
            <person name="Sondergaard T.E."/>
            <person name="Sorensen J.L."/>
            <person name="Fitzpatrick D.A."/>
            <person name="Frisvad J.C."/>
            <person name="Nielsen K.L."/>
        </authorList>
    </citation>
    <scope>NUCLEOTIDE SEQUENCE</scope>
    <source>
        <strain evidence="2">IBT 29495</strain>
    </source>
</reference>